<evidence type="ECO:0000259" key="8">
    <source>
        <dbReference type="Pfam" id="PF09335"/>
    </source>
</evidence>
<dbReference type="InterPro" id="IPR015414">
    <property type="entry name" value="TMEM64"/>
</dbReference>
<keyword evidence="3 7" id="KW-0812">Transmembrane</keyword>
<dbReference type="PANTHER" id="PTHR12677:SF59">
    <property type="entry name" value="GOLGI APPARATUS MEMBRANE PROTEIN TVP38-RELATED"/>
    <property type="match status" value="1"/>
</dbReference>
<dbReference type="Proteomes" id="UP000530660">
    <property type="component" value="Unassembled WGS sequence"/>
</dbReference>
<feature type="transmembrane region" description="Helical" evidence="7">
    <location>
        <begin position="126"/>
        <end position="146"/>
    </location>
</feature>
<keyword evidence="4 7" id="KW-1133">Transmembrane helix</keyword>
<comment type="caution">
    <text evidence="9">The sequence shown here is derived from an EMBL/GenBank/DDBJ whole genome shotgun (WGS) entry which is preliminary data.</text>
</comment>
<evidence type="ECO:0000256" key="1">
    <source>
        <dbReference type="ARBA" id="ARBA00004651"/>
    </source>
</evidence>
<dbReference type="PANTHER" id="PTHR12677">
    <property type="entry name" value="GOLGI APPARATUS MEMBRANE PROTEIN TVP38-RELATED"/>
    <property type="match status" value="1"/>
</dbReference>
<feature type="transmembrane region" description="Helical" evidence="7">
    <location>
        <begin position="197"/>
        <end position="220"/>
    </location>
</feature>
<protein>
    <recommendedName>
        <fullName evidence="8">VTT domain-containing protein</fullName>
    </recommendedName>
</protein>
<evidence type="ECO:0000256" key="7">
    <source>
        <dbReference type="SAM" id="Phobius"/>
    </source>
</evidence>
<keyword evidence="5 7" id="KW-0472">Membrane</keyword>
<evidence type="ECO:0000256" key="3">
    <source>
        <dbReference type="ARBA" id="ARBA00022692"/>
    </source>
</evidence>
<dbReference type="InterPro" id="IPR032816">
    <property type="entry name" value="VTT_dom"/>
</dbReference>
<comment type="subcellular location">
    <subcellularLocation>
        <location evidence="1">Cell membrane</location>
        <topology evidence="1">Multi-pass membrane protein</topology>
    </subcellularLocation>
</comment>
<organism evidence="9 10">
    <name type="scientific">Cyanidiococcus yangmingshanensis</name>
    <dbReference type="NCBI Taxonomy" id="2690220"/>
    <lineage>
        <taxon>Eukaryota</taxon>
        <taxon>Rhodophyta</taxon>
        <taxon>Bangiophyceae</taxon>
        <taxon>Cyanidiales</taxon>
        <taxon>Cyanidiaceae</taxon>
        <taxon>Cyanidiococcus</taxon>
    </lineage>
</organism>
<evidence type="ECO:0000256" key="6">
    <source>
        <dbReference type="SAM" id="MobiDB-lite"/>
    </source>
</evidence>
<keyword evidence="10" id="KW-1185">Reference proteome</keyword>
<dbReference type="OrthoDB" id="166803at2759"/>
<evidence type="ECO:0000256" key="5">
    <source>
        <dbReference type="ARBA" id="ARBA00023136"/>
    </source>
</evidence>
<keyword evidence="2" id="KW-1003">Cell membrane</keyword>
<dbReference type="Pfam" id="PF09335">
    <property type="entry name" value="VTT_dom"/>
    <property type="match status" value="1"/>
</dbReference>
<evidence type="ECO:0000313" key="10">
    <source>
        <dbReference type="Proteomes" id="UP000530660"/>
    </source>
</evidence>
<feature type="transmembrane region" description="Helical" evidence="7">
    <location>
        <begin position="170"/>
        <end position="191"/>
    </location>
</feature>
<dbReference type="EMBL" id="VWRR01000005">
    <property type="protein sequence ID" value="KAF6003759.1"/>
    <property type="molecule type" value="Genomic_DNA"/>
</dbReference>
<proteinExistence type="predicted"/>
<gene>
    <name evidence="9" type="ORF">F1559_000848</name>
</gene>
<evidence type="ECO:0000256" key="4">
    <source>
        <dbReference type="ARBA" id="ARBA00022989"/>
    </source>
</evidence>
<reference evidence="9 10" key="1">
    <citation type="journal article" date="2020" name="J. Phycol.">
        <title>Comparative genome analysis reveals Cyanidiococcus gen. nov., a new extremophilic red algal genus sister to Cyanidioschyzon (Cyanidioschyzonaceae, Rhodophyta).</title>
        <authorList>
            <person name="Liu S.-L."/>
            <person name="Chiang Y.-R."/>
            <person name="Yoon H.S."/>
            <person name="Fu H.-Y."/>
        </authorList>
    </citation>
    <scope>NUCLEOTIDE SEQUENCE [LARGE SCALE GENOMIC DNA]</scope>
    <source>
        <strain evidence="9 10">THAL066</strain>
    </source>
</reference>
<name>A0A7J7IM29_9RHOD</name>
<feature type="domain" description="VTT" evidence="8">
    <location>
        <begin position="185"/>
        <end position="268"/>
    </location>
</feature>
<feature type="region of interest" description="Disordered" evidence="6">
    <location>
        <begin position="1"/>
        <end position="26"/>
    </location>
</feature>
<accession>A0A7J7IM29</accession>
<evidence type="ECO:0000313" key="9">
    <source>
        <dbReference type="EMBL" id="KAF6003759.1"/>
    </source>
</evidence>
<evidence type="ECO:0000256" key="2">
    <source>
        <dbReference type="ARBA" id="ARBA00022475"/>
    </source>
</evidence>
<sequence length="343" mass="37962">MKSGTESDSVLHRRTRSGSAQSALEKDATWKRPNLEDASCLVRSRSLSKTELHERCGSFKNLAVLNMSTDGMARAAVSSEDAVHVPLRRAAVDHVGVNIPTAQAAGGASNQTECRNSRSSERTTSVWVLATAGIAVLALGVTLLILHKQVSRAFSIAVAWMRRLPWPIRLLSYATMYIILAALEFPAWLMAIGAGMLFGLVSGIGLALACHLAAAILCLYTSRYFLRERMERLIETSARRNTYLAVNRALSRQALRFITLMRLSPAFPLRPLFHGHGCFPSANRLVLCRHHPRYPTWYHSAGEYRCATAMVDDPGGTRRCGRRRRSRCCALATSRSQNCFTRT</sequence>
<dbReference type="GO" id="GO:0005886">
    <property type="term" value="C:plasma membrane"/>
    <property type="evidence" value="ECO:0007669"/>
    <property type="project" value="UniProtKB-SubCell"/>
</dbReference>
<dbReference type="AlphaFoldDB" id="A0A7J7IM29"/>